<sequence length="331" mass="37647">MVITKDVFAATFQLWTEGMVGFTDIPTTIVAEMKKVFVGTDVSFRPPNKKKNMKVEYRLLHDIVAKALCAKDGSFDVMMSEKFEMMVAISTGLKLVHTSSRQSQGFAVPFSILLDKVVQADLGESVKLHLLKVLNDRSVLIYMKKNQAVPQAGQRNSAFARPNPVEEHCLLVLKSAWEEVSSKMTEYVEWALFRTDVRLNTIMSMTPIASMAKIEDEFMPLAEIDLVSELLERMLLGRIVSNKGTTTLDQETEQQPTKEAEQRILSIEHQAHEEEQPDPEYEETVRIEQQAQEKIEEISRVFENVEENEAEAEAVNSQEHEAQEEEHQAQD</sequence>
<organism evidence="2 3">
    <name type="scientific">Dorcoceras hygrometricum</name>
    <dbReference type="NCBI Taxonomy" id="472368"/>
    <lineage>
        <taxon>Eukaryota</taxon>
        <taxon>Viridiplantae</taxon>
        <taxon>Streptophyta</taxon>
        <taxon>Embryophyta</taxon>
        <taxon>Tracheophyta</taxon>
        <taxon>Spermatophyta</taxon>
        <taxon>Magnoliopsida</taxon>
        <taxon>eudicotyledons</taxon>
        <taxon>Gunneridae</taxon>
        <taxon>Pentapetalae</taxon>
        <taxon>asterids</taxon>
        <taxon>lamiids</taxon>
        <taxon>Lamiales</taxon>
        <taxon>Gesneriaceae</taxon>
        <taxon>Didymocarpoideae</taxon>
        <taxon>Trichosporeae</taxon>
        <taxon>Loxocarpinae</taxon>
        <taxon>Dorcoceras</taxon>
    </lineage>
</organism>
<accession>A0A2Z7B526</accession>
<gene>
    <name evidence="2" type="ORF">F511_15139</name>
</gene>
<dbReference type="OrthoDB" id="1933455at2759"/>
<name>A0A2Z7B526_9LAMI</name>
<evidence type="ECO:0000313" key="2">
    <source>
        <dbReference type="EMBL" id="KZV29048.1"/>
    </source>
</evidence>
<dbReference type="AlphaFoldDB" id="A0A2Z7B526"/>
<dbReference type="Proteomes" id="UP000250235">
    <property type="component" value="Unassembled WGS sequence"/>
</dbReference>
<reference evidence="2 3" key="1">
    <citation type="journal article" date="2015" name="Proc. Natl. Acad. Sci. U.S.A.">
        <title>The resurrection genome of Boea hygrometrica: A blueprint for survival of dehydration.</title>
        <authorList>
            <person name="Xiao L."/>
            <person name="Yang G."/>
            <person name="Zhang L."/>
            <person name="Yang X."/>
            <person name="Zhao S."/>
            <person name="Ji Z."/>
            <person name="Zhou Q."/>
            <person name="Hu M."/>
            <person name="Wang Y."/>
            <person name="Chen M."/>
            <person name="Xu Y."/>
            <person name="Jin H."/>
            <person name="Xiao X."/>
            <person name="Hu G."/>
            <person name="Bao F."/>
            <person name="Hu Y."/>
            <person name="Wan P."/>
            <person name="Li L."/>
            <person name="Deng X."/>
            <person name="Kuang T."/>
            <person name="Xiang C."/>
            <person name="Zhu J.K."/>
            <person name="Oliver M.J."/>
            <person name="He Y."/>
        </authorList>
    </citation>
    <scope>NUCLEOTIDE SEQUENCE [LARGE SCALE GENOMIC DNA]</scope>
    <source>
        <strain evidence="3">cv. XS01</strain>
    </source>
</reference>
<keyword evidence="3" id="KW-1185">Reference proteome</keyword>
<proteinExistence type="predicted"/>
<dbReference type="EMBL" id="KV009659">
    <property type="protein sequence ID" value="KZV29048.1"/>
    <property type="molecule type" value="Genomic_DNA"/>
</dbReference>
<evidence type="ECO:0000313" key="3">
    <source>
        <dbReference type="Proteomes" id="UP000250235"/>
    </source>
</evidence>
<protein>
    <submittedName>
        <fullName evidence="2">Uncharacterized protein</fullName>
    </submittedName>
</protein>
<evidence type="ECO:0000256" key="1">
    <source>
        <dbReference type="SAM" id="MobiDB-lite"/>
    </source>
</evidence>
<feature type="region of interest" description="Disordered" evidence="1">
    <location>
        <begin position="307"/>
        <end position="331"/>
    </location>
</feature>
<feature type="compositionally biased region" description="Basic and acidic residues" evidence="1">
    <location>
        <begin position="318"/>
        <end position="331"/>
    </location>
</feature>